<evidence type="ECO:0000313" key="16">
    <source>
        <dbReference type="Proteomes" id="UP001159364"/>
    </source>
</evidence>
<evidence type="ECO:0000256" key="3">
    <source>
        <dbReference type="ARBA" id="ARBA00022679"/>
    </source>
</evidence>
<feature type="region of interest" description="Disordered" evidence="10">
    <location>
        <begin position="77"/>
        <end position="128"/>
    </location>
</feature>
<dbReference type="Pfam" id="PF05183">
    <property type="entry name" value="RdRP"/>
    <property type="match status" value="1"/>
</dbReference>
<evidence type="ECO:0000256" key="8">
    <source>
        <dbReference type="ARBA" id="ARBA00093763"/>
    </source>
</evidence>
<feature type="compositionally biased region" description="Low complexity" evidence="10">
    <location>
        <begin position="110"/>
        <end position="128"/>
    </location>
</feature>
<dbReference type="GO" id="GO:0003968">
    <property type="term" value="F:RNA-directed RNA polymerase activity"/>
    <property type="evidence" value="ECO:0007669"/>
    <property type="project" value="UniProtKB-KW"/>
</dbReference>
<dbReference type="PANTHER" id="PTHR23079">
    <property type="entry name" value="RNA-DEPENDENT RNA POLYMERASE"/>
    <property type="match status" value="1"/>
</dbReference>
<evidence type="ECO:0000256" key="9">
    <source>
        <dbReference type="RuleBase" id="RU363098"/>
    </source>
</evidence>
<dbReference type="PANTHER" id="PTHR23079:SF55">
    <property type="entry name" value="RNA-DIRECTED RNA POLYMERASE"/>
    <property type="match status" value="1"/>
</dbReference>
<dbReference type="InterPro" id="IPR007855">
    <property type="entry name" value="RDRP"/>
</dbReference>
<feature type="domain" description="RDRP core" evidence="11">
    <location>
        <begin position="227"/>
        <end position="839"/>
    </location>
</feature>
<accession>A0AAV8SFS3</accession>
<dbReference type="InterPro" id="IPR058697">
    <property type="entry name" value="RDRP3-5_N"/>
</dbReference>
<evidence type="ECO:0000256" key="2">
    <source>
        <dbReference type="ARBA" id="ARBA00022484"/>
    </source>
</evidence>
<evidence type="ECO:0000256" key="6">
    <source>
        <dbReference type="ARBA" id="ARBA00023158"/>
    </source>
</evidence>
<evidence type="ECO:0000259" key="12">
    <source>
        <dbReference type="Pfam" id="PF26249"/>
    </source>
</evidence>
<sequence length="983" mass="110629">MGDSSPQLQVVLPLKVDELIERICDDQSKPQLGFDARQKLASLTEEAAVAILQKISRCRIQTFDGFVKFMVDQELKNGSPSSSSPQRSSPSQNRVPKPTIPFKLSHGQKSCSSSSSSDSSSSSSSGTSSRAVIFSPQLQALWELEFRKVFLILSYLGGLELEDFLSPENIRSLKDLPMQSFETQVWEAVGCKCGFIKENDRLKYLGSDRSKTYSYNCHVYPDGSYKFKGPFSTTKNNFLQRALGDDNVLMVKFEKITRSSPDFAPYEKLAKGGIILGLRCYHFFVYKDGGKEEKKKDPTTSPVKCYFVRTESYADEDNESYVLNGKTIREARSMFMHLDTLPNLSKYMARFQLILSNTRNLEIDLSSVTIKPIDDVPCRDRDGNFVLSKDDKLCIYTDGTGYISEDLALKCRKNVSKGTDTSAESNHKGTILKDKVLEVGDPPLLIQFRLFNNGSAVKGTVLLNKKLPSGTICVRRSMIKVDADPLLRIPTMNSLEIVGTSNRPRKVYLSKNLIALLSNGGVPKDFFMGLLRNALEDAKSFSSNVGAAYRVALNFGEMGDYDVVQMIGCGIPLEEPYLQYRLSTLVTEEKRRLKDGKIHVPESYYLMGTVDPTGDLESDEVCIILDHGHVSGKVLVYRNPGLHFGDVHIMKATHVKGLEAYVGNAKYAIFFPRKGSRSLADELAGGDFDGDMYFVSRNPQLLETFKQSEPWTSSSPIRNVPTKRPNELSDERLEEELFRRFLVTRFFPSYTVGLAADSWLAMMDRYLTLGELDAAEKNVLRMNMCQLIDLYYDALDAPKSGEKVEIPEELKAELFPHHMERGDKSYKSTSVLGEIYDEVKSYEDDADSKTIEVWKLPLFDQEVSDSSLAKWNSLYEQYRQEMSAACQLNNKEIKSEAADDIYQKYTEKLYEASDISLSNRTKKDIYDEALAIYHVAYGYAVKKQQPSRCGFAWKVAGSALCQLYLKLRGERPAICSLSALRGM</sequence>
<keyword evidence="5 9" id="KW-0694">RNA-binding</keyword>
<feature type="domain" description="RDRP C-terminal head" evidence="14">
    <location>
        <begin position="890"/>
        <end position="976"/>
    </location>
</feature>
<comment type="function">
    <text evidence="8 9">Probably involved in the RNA silencing pathway and required for the generation of small interfering RNAs (siRNAs).</text>
</comment>
<dbReference type="InterPro" id="IPR058751">
    <property type="entry name" value="RDRP_helical"/>
</dbReference>
<evidence type="ECO:0000256" key="10">
    <source>
        <dbReference type="SAM" id="MobiDB-lite"/>
    </source>
</evidence>
<keyword evidence="3 9" id="KW-0808">Transferase</keyword>
<dbReference type="InterPro" id="IPR058752">
    <property type="entry name" value="RDRP_C_head"/>
</dbReference>
<dbReference type="Pfam" id="PF26253">
    <property type="entry name" value="RdRP_head"/>
    <property type="match status" value="1"/>
</dbReference>
<keyword evidence="4 9" id="KW-0548">Nucleotidyltransferase</keyword>
<evidence type="ECO:0000256" key="1">
    <source>
        <dbReference type="ARBA" id="ARBA00005762"/>
    </source>
</evidence>
<evidence type="ECO:0000259" key="13">
    <source>
        <dbReference type="Pfam" id="PF26252"/>
    </source>
</evidence>
<protein>
    <recommendedName>
        <fullName evidence="9">RNA-dependent RNA polymerase</fullName>
        <ecNumber evidence="9">2.7.7.48</ecNumber>
    </recommendedName>
</protein>
<gene>
    <name evidence="15" type="ORF">K2173_016199</name>
</gene>
<keyword evidence="16" id="KW-1185">Reference proteome</keyword>
<evidence type="ECO:0000256" key="4">
    <source>
        <dbReference type="ARBA" id="ARBA00022695"/>
    </source>
</evidence>
<feature type="domain" description="RDRP helical" evidence="13">
    <location>
        <begin position="136"/>
        <end position="203"/>
    </location>
</feature>
<evidence type="ECO:0000259" key="14">
    <source>
        <dbReference type="Pfam" id="PF26253"/>
    </source>
</evidence>
<evidence type="ECO:0000259" key="11">
    <source>
        <dbReference type="Pfam" id="PF05183"/>
    </source>
</evidence>
<dbReference type="GO" id="GO:0031380">
    <property type="term" value="C:nuclear RNA-directed RNA polymerase complex"/>
    <property type="evidence" value="ECO:0007669"/>
    <property type="project" value="TreeGrafter"/>
</dbReference>
<dbReference type="Pfam" id="PF26249">
    <property type="entry name" value="4HB_RdRP3_N"/>
    <property type="match status" value="1"/>
</dbReference>
<feature type="compositionally biased region" description="Low complexity" evidence="10">
    <location>
        <begin position="79"/>
        <end position="92"/>
    </location>
</feature>
<reference evidence="15 16" key="1">
    <citation type="submission" date="2021-09" db="EMBL/GenBank/DDBJ databases">
        <title>Genomic insights and catalytic innovation underlie evolution of tropane alkaloids biosynthesis.</title>
        <authorList>
            <person name="Wang Y.-J."/>
            <person name="Tian T."/>
            <person name="Huang J.-P."/>
            <person name="Huang S.-X."/>
        </authorList>
    </citation>
    <scope>NUCLEOTIDE SEQUENCE [LARGE SCALE GENOMIC DNA]</scope>
    <source>
        <strain evidence="15">KIB-2018</strain>
        <tissue evidence="15">Leaf</tissue>
    </source>
</reference>
<comment type="similarity">
    <text evidence="1 9">Belongs to the RdRP family.</text>
</comment>
<comment type="catalytic activity">
    <reaction evidence="7 9">
        <text>RNA(n) + a ribonucleoside 5'-triphosphate = RNA(n+1) + diphosphate</text>
        <dbReference type="Rhea" id="RHEA:21248"/>
        <dbReference type="Rhea" id="RHEA-COMP:14527"/>
        <dbReference type="Rhea" id="RHEA-COMP:17342"/>
        <dbReference type="ChEBI" id="CHEBI:33019"/>
        <dbReference type="ChEBI" id="CHEBI:61557"/>
        <dbReference type="ChEBI" id="CHEBI:140395"/>
        <dbReference type="EC" id="2.7.7.48"/>
    </reaction>
</comment>
<dbReference type="Proteomes" id="UP001159364">
    <property type="component" value="Linkage Group LG11"/>
</dbReference>
<name>A0AAV8SFS3_9ROSI</name>
<dbReference type="Pfam" id="PF26252">
    <property type="entry name" value="RdRP_helical"/>
    <property type="match status" value="1"/>
</dbReference>
<evidence type="ECO:0000256" key="7">
    <source>
        <dbReference type="ARBA" id="ARBA00048744"/>
    </source>
</evidence>
<organism evidence="15 16">
    <name type="scientific">Erythroxylum novogranatense</name>
    <dbReference type="NCBI Taxonomy" id="1862640"/>
    <lineage>
        <taxon>Eukaryota</taxon>
        <taxon>Viridiplantae</taxon>
        <taxon>Streptophyta</taxon>
        <taxon>Embryophyta</taxon>
        <taxon>Tracheophyta</taxon>
        <taxon>Spermatophyta</taxon>
        <taxon>Magnoliopsida</taxon>
        <taxon>eudicotyledons</taxon>
        <taxon>Gunneridae</taxon>
        <taxon>Pentapetalae</taxon>
        <taxon>rosids</taxon>
        <taxon>fabids</taxon>
        <taxon>Malpighiales</taxon>
        <taxon>Erythroxylaceae</taxon>
        <taxon>Erythroxylum</taxon>
    </lineage>
</organism>
<dbReference type="EMBL" id="JAIWQS010000011">
    <property type="protein sequence ID" value="KAJ8751018.1"/>
    <property type="molecule type" value="Genomic_DNA"/>
</dbReference>
<keyword evidence="6 9" id="KW-0943">RNA-mediated gene silencing</keyword>
<dbReference type="GO" id="GO:0003723">
    <property type="term" value="F:RNA binding"/>
    <property type="evidence" value="ECO:0007669"/>
    <property type="project" value="UniProtKB-KW"/>
</dbReference>
<evidence type="ECO:0000313" key="15">
    <source>
        <dbReference type="EMBL" id="KAJ8751018.1"/>
    </source>
</evidence>
<dbReference type="InterPro" id="IPR057596">
    <property type="entry name" value="RDRP_core"/>
</dbReference>
<evidence type="ECO:0000256" key="5">
    <source>
        <dbReference type="ARBA" id="ARBA00022884"/>
    </source>
</evidence>
<proteinExistence type="inferred from homology"/>
<dbReference type="EC" id="2.7.7.48" evidence="9"/>
<comment type="caution">
    <text evidence="15">The sequence shown here is derived from an EMBL/GenBank/DDBJ whole genome shotgun (WGS) entry which is preliminary data.</text>
</comment>
<keyword evidence="2 9" id="KW-0696">RNA-directed RNA polymerase</keyword>
<feature type="domain" description="RDRP3-5 N-terminal" evidence="12">
    <location>
        <begin position="12"/>
        <end position="76"/>
    </location>
</feature>
<dbReference type="AlphaFoldDB" id="A0AAV8SFS3"/>
<dbReference type="GO" id="GO:0030422">
    <property type="term" value="P:siRNA processing"/>
    <property type="evidence" value="ECO:0007669"/>
    <property type="project" value="TreeGrafter"/>
</dbReference>